<evidence type="ECO:0000313" key="2">
    <source>
        <dbReference type="EMBL" id="KAK4504525.1"/>
    </source>
</evidence>
<feature type="compositionally biased region" description="Acidic residues" evidence="1">
    <location>
        <begin position="88"/>
        <end position="105"/>
    </location>
</feature>
<dbReference type="EMBL" id="JAXOVC010000003">
    <property type="protein sequence ID" value="KAK4504525.1"/>
    <property type="molecule type" value="Genomic_DNA"/>
</dbReference>
<name>A0ABR0ETT2_ZASCE</name>
<comment type="caution">
    <text evidence="2">The sequence shown here is derived from an EMBL/GenBank/DDBJ whole genome shotgun (WGS) entry which is preliminary data.</text>
</comment>
<gene>
    <name evidence="2" type="ORF">PRZ48_005441</name>
</gene>
<protein>
    <submittedName>
        <fullName evidence="2">Uncharacterized protein</fullName>
    </submittedName>
</protein>
<organism evidence="2 3">
    <name type="scientific">Zasmidium cellare</name>
    <name type="common">Wine cellar mold</name>
    <name type="synonym">Racodium cellare</name>
    <dbReference type="NCBI Taxonomy" id="395010"/>
    <lineage>
        <taxon>Eukaryota</taxon>
        <taxon>Fungi</taxon>
        <taxon>Dikarya</taxon>
        <taxon>Ascomycota</taxon>
        <taxon>Pezizomycotina</taxon>
        <taxon>Dothideomycetes</taxon>
        <taxon>Dothideomycetidae</taxon>
        <taxon>Mycosphaerellales</taxon>
        <taxon>Mycosphaerellaceae</taxon>
        <taxon>Zasmidium</taxon>
    </lineage>
</organism>
<dbReference type="Proteomes" id="UP001305779">
    <property type="component" value="Unassembled WGS sequence"/>
</dbReference>
<reference evidence="2 3" key="1">
    <citation type="journal article" date="2023" name="G3 (Bethesda)">
        <title>A chromosome-level genome assembly of Zasmidium syzygii isolated from banana leaves.</title>
        <authorList>
            <person name="van Westerhoven A.C."/>
            <person name="Mehrabi R."/>
            <person name="Talebi R."/>
            <person name="Steentjes M.B.F."/>
            <person name="Corcolon B."/>
            <person name="Chong P.A."/>
            <person name="Kema G.H.J."/>
            <person name="Seidl M.F."/>
        </authorList>
    </citation>
    <scope>NUCLEOTIDE SEQUENCE [LARGE SCALE GENOMIC DNA]</scope>
    <source>
        <strain evidence="2 3">P124</strain>
    </source>
</reference>
<proteinExistence type="predicted"/>
<feature type="region of interest" description="Disordered" evidence="1">
    <location>
        <begin position="82"/>
        <end position="107"/>
    </location>
</feature>
<accession>A0ABR0ETT2</accession>
<keyword evidence="3" id="KW-1185">Reference proteome</keyword>
<sequence length="117" mass="13556">MENNNHEGDEPLEYRSVTLVVAPTRLPRCSEGGFHPTRPNHCLTDADLQRQQEDEEDIGELERGRRMELSFEGRRALYEVLGRRDAVDDREEEDEEDESDGELEDRDGVVVLRCRAQ</sequence>
<evidence type="ECO:0000256" key="1">
    <source>
        <dbReference type="SAM" id="MobiDB-lite"/>
    </source>
</evidence>
<evidence type="ECO:0000313" key="3">
    <source>
        <dbReference type="Proteomes" id="UP001305779"/>
    </source>
</evidence>